<protein>
    <submittedName>
        <fullName evidence="1">Uncharacterized protein</fullName>
    </submittedName>
</protein>
<keyword evidence="2" id="KW-1185">Reference proteome</keyword>
<name>A0A9P3PDY0_LYOSH</name>
<dbReference type="OrthoDB" id="4851849at2759"/>
<reference evidence="1" key="1">
    <citation type="submission" date="2022-07" db="EMBL/GenBank/DDBJ databases">
        <title>The genome of Lyophyllum shimeji provides insight into the initial evolution of ectomycorrhizal fungal genome.</title>
        <authorList>
            <person name="Kobayashi Y."/>
            <person name="Shibata T."/>
            <person name="Hirakawa H."/>
            <person name="Shigenobu S."/>
            <person name="Nishiyama T."/>
            <person name="Yamada A."/>
            <person name="Hasebe M."/>
            <person name="Kawaguchi M."/>
        </authorList>
    </citation>
    <scope>NUCLEOTIDE SEQUENCE</scope>
    <source>
        <strain evidence="1">AT787</strain>
    </source>
</reference>
<sequence length="421" mass="48409">MLYLGRLFITSANRGEGGALNTDSSAPKQPLPSLALPSPRFLPHHVRLFMSVSESHLCRTCDEPASRRCGGCLRVWRGKPIKTSYYLYRAALEDRMPDHAETLEDYGFERVLTNTDRSHLLGLYIGLFLYHRVHPRDVHNWRINGTLIKEIKAVYEKLPVDNRGGYYPWFLANQYVLDHSLPLPMTLDDSIQDVITRSWRFTGGSRAYSVPQIEEEISKLPLSRQICHELYHSLLFDNMSYPAPSLASWVRFGFCTCSNAHEESSLGVLYQRLIHRCTFDEFAGAFEAGELLKLMDFKGFKGHRHIAHMEEVLGSGSGPIKSVWYLKQLVEVPSDEEHFHLHPAVRVDYGFINCSNETEFEDLKALYKQVLDMPRVNPLELHEAAIRGKIFEFVTRFVKVKKNVVKQLQRLLRNPYPLSVV</sequence>
<organism evidence="1 2">
    <name type="scientific">Lyophyllum shimeji</name>
    <name type="common">Hon-shimeji</name>
    <name type="synonym">Tricholoma shimeji</name>
    <dbReference type="NCBI Taxonomy" id="47721"/>
    <lineage>
        <taxon>Eukaryota</taxon>
        <taxon>Fungi</taxon>
        <taxon>Dikarya</taxon>
        <taxon>Basidiomycota</taxon>
        <taxon>Agaricomycotina</taxon>
        <taxon>Agaricomycetes</taxon>
        <taxon>Agaricomycetidae</taxon>
        <taxon>Agaricales</taxon>
        <taxon>Tricholomatineae</taxon>
        <taxon>Lyophyllaceae</taxon>
        <taxon>Lyophyllum</taxon>
    </lineage>
</organism>
<evidence type="ECO:0000313" key="2">
    <source>
        <dbReference type="Proteomes" id="UP001063166"/>
    </source>
</evidence>
<comment type="caution">
    <text evidence="1">The sequence shown here is derived from an EMBL/GenBank/DDBJ whole genome shotgun (WGS) entry which is preliminary data.</text>
</comment>
<proteinExistence type="predicted"/>
<accession>A0A9P3PDY0</accession>
<dbReference type="Proteomes" id="UP001063166">
    <property type="component" value="Unassembled WGS sequence"/>
</dbReference>
<dbReference type="AlphaFoldDB" id="A0A9P3PDY0"/>
<dbReference type="EMBL" id="BRPK01000001">
    <property type="protein sequence ID" value="GLB34185.1"/>
    <property type="molecule type" value="Genomic_DNA"/>
</dbReference>
<gene>
    <name evidence="1" type="ORF">LshimejAT787_0110690</name>
</gene>
<evidence type="ECO:0000313" key="1">
    <source>
        <dbReference type="EMBL" id="GLB34185.1"/>
    </source>
</evidence>